<name>A0A9P6IWY8_9FUNG</name>
<dbReference type="Proteomes" id="UP000749646">
    <property type="component" value="Unassembled WGS sequence"/>
</dbReference>
<gene>
    <name evidence="1" type="ORF">BGZ65_005858</name>
</gene>
<reference evidence="1" key="1">
    <citation type="journal article" date="2020" name="Fungal Divers.">
        <title>Resolving the Mortierellaceae phylogeny through synthesis of multi-gene phylogenetics and phylogenomics.</title>
        <authorList>
            <person name="Vandepol N."/>
            <person name="Liber J."/>
            <person name="Desiro A."/>
            <person name="Na H."/>
            <person name="Kennedy M."/>
            <person name="Barry K."/>
            <person name="Grigoriev I.V."/>
            <person name="Miller A.N."/>
            <person name="O'Donnell K."/>
            <person name="Stajich J.E."/>
            <person name="Bonito G."/>
        </authorList>
    </citation>
    <scope>NUCLEOTIDE SEQUENCE</scope>
    <source>
        <strain evidence="1">MES-2147</strain>
    </source>
</reference>
<dbReference type="PANTHER" id="PTHR47356:SF2">
    <property type="entry name" value="FAD-BINDING DOMAIN-CONTAINING PROTEIN-RELATED"/>
    <property type="match status" value="1"/>
</dbReference>
<dbReference type="InterPro" id="IPR050562">
    <property type="entry name" value="FAD_mOase_fung"/>
</dbReference>
<proteinExistence type="predicted"/>
<sequence length="345" mass="39021">IPAARIHFNKRAITLVQDEHQVWVTFSDGSKISGDILVGADGAYSSIRQFIYKDALEKGILPKVDTENLSQGFITMVGTTDPLWNLEKYHDLKDDHTHFAQMIGKKGTPYTWSTFTVPDRKICWSVQLQLGNKSAEQMFHNSEWTPEANERMIQDIYDFKTPYGILGELIDATPKDRISKVALEDKLFTTWHHGRCVLIGDGRLQQALKALLLPSAGQGAVNALQDAVILANCLYDLPSLSTQDITAAFKDYHEQRLPFVTYQFNASKTQAKILFGQGLFDRIIRHVAFHYLPQSLTMREVYKAAAYRPQATFIPLVEKRGLCDVAPQKPSKRYTEEQEAAVKNV</sequence>
<protein>
    <recommendedName>
        <fullName evidence="3">FAD-binding domain-containing protein</fullName>
    </recommendedName>
</protein>
<dbReference type="GO" id="GO:0004497">
    <property type="term" value="F:monooxygenase activity"/>
    <property type="evidence" value="ECO:0007669"/>
    <property type="project" value="InterPro"/>
</dbReference>
<dbReference type="Gene3D" id="3.50.50.60">
    <property type="entry name" value="FAD/NAD(P)-binding domain"/>
    <property type="match status" value="1"/>
</dbReference>
<accession>A0A9P6IWY8</accession>
<dbReference type="OrthoDB" id="655030at2759"/>
<comment type="caution">
    <text evidence="1">The sequence shown here is derived from an EMBL/GenBank/DDBJ whole genome shotgun (WGS) entry which is preliminary data.</text>
</comment>
<dbReference type="PANTHER" id="PTHR47356">
    <property type="entry name" value="FAD-DEPENDENT MONOOXYGENASE ASQG-RELATED"/>
    <property type="match status" value="1"/>
</dbReference>
<evidence type="ECO:0008006" key="3">
    <source>
        <dbReference type="Google" id="ProtNLM"/>
    </source>
</evidence>
<dbReference type="SUPFAM" id="SSF51905">
    <property type="entry name" value="FAD/NAD(P)-binding domain"/>
    <property type="match status" value="1"/>
</dbReference>
<feature type="non-terminal residue" evidence="1">
    <location>
        <position position="345"/>
    </location>
</feature>
<dbReference type="InterPro" id="IPR036188">
    <property type="entry name" value="FAD/NAD-bd_sf"/>
</dbReference>
<organism evidence="1 2">
    <name type="scientific">Modicella reniformis</name>
    <dbReference type="NCBI Taxonomy" id="1440133"/>
    <lineage>
        <taxon>Eukaryota</taxon>
        <taxon>Fungi</taxon>
        <taxon>Fungi incertae sedis</taxon>
        <taxon>Mucoromycota</taxon>
        <taxon>Mortierellomycotina</taxon>
        <taxon>Mortierellomycetes</taxon>
        <taxon>Mortierellales</taxon>
        <taxon>Mortierellaceae</taxon>
        <taxon>Modicella</taxon>
    </lineage>
</organism>
<keyword evidence="2" id="KW-1185">Reference proteome</keyword>
<dbReference type="EMBL" id="JAAAHW010007068">
    <property type="protein sequence ID" value="KAF9951588.1"/>
    <property type="molecule type" value="Genomic_DNA"/>
</dbReference>
<evidence type="ECO:0000313" key="2">
    <source>
        <dbReference type="Proteomes" id="UP000749646"/>
    </source>
</evidence>
<evidence type="ECO:0000313" key="1">
    <source>
        <dbReference type="EMBL" id="KAF9951588.1"/>
    </source>
</evidence>
<dbReference type="AlphaFoldDB" id="A0A9P6IWY8"/>